<evidence type="ECO:0000313" key="1">
    <source>
        <dbReference type="EMBL" id="MDX6015904.1"/>
    </source>
</evidence>
<gene>
    <name evidence="1" type="ORF">SIL79_06020</name>
</gene>
<protein>
    <submittedName>
        <fullName evidence="1">Uncharacterized protein</fullName>
    </submittedName>
</protein>
<dbReference type="EMBL" id="JAWXXR010000001">
    <property type="protein sequence ID" value="MDX6015904.1"/>
    <property type="molecule type" value="Genomic_DNA"/>
</dbReference>
<dbReference type="RefSeq" id="WP_157822972.1">
    <property type="nucleotide sequence ID" value="NZ_BMYE01000027.1"/>
</dbReference>
<sequence length="57" mass="6798">MDANNQGEICLLPQLANKHKLKLYRCCLEEFRQLGYWDKYVQQVQDEVNRLQALAEE</sequence>
<keyword evidence="2" id="KW-1185">Reference proteome</keyword>
<accession>A0ABU4QCD1</accession>
<proteinExistence type="predicted"/>
<reference evidence="1 2" key="1">
    <citation type="submission" date="2023-11" db="EMBL/GenBank/DDBJ databases">
        <title>MicrobeMod: A computational toolkit for identifying prokaryotic methylation and restriction-modification with nanopore sequencing.</title>
        <authorList>
            <person name="Crits-Christoph A."/>
            <person name="Kang S.C."/>
            <person name="Lee H."/>
            <person name="Ostrov N."/>
        </authorList>
    </citation>
    <scope>NUCLEOTIDE SEQUENCE [LARGE SCALE GENOMIC DNA]</scope>
    <source>
        <strain evidence="1 2">ATCC BAA-2732</strain>
    </source>
</reference>
<dbReference type="Proteomes" id="UP001272773">
    <property type="component" value="Unassembled WGS sequence"/>
</dbReference>
<evidence type="ECO:0000313" key="2">
    <source>
        <dbReference type="Proteomes" id="UP001272773"/>
    </source>
</evidence>
<dbReference type="GeneID" id="88623046"/>
<name>A0ABU4QCD1_9GAMM</name>
<comment type="caution">
    <text evidence="1">The sequence shown here is derived from an EMBL/GenBank/DDBJ whole genome shotgun (WGS) entry which is preliminary data.</text>
</comment>
<organism evidence="1 2">
    <name type="scientific">Shewanella indica</name>
    <dbReference type="NCBI Taxonomy" id="768528"/>
    <lineage>
        <taxon>Bacteria</taxon>
        <taxon>Pseudomonadati</taxon>
        <taxon>Pseudomonadota</taxon>
        <taxon>Gammaproteobacteria</taxon>
        <taxon>Alteromonadales</taxon>
        <taxon>Shewanellaceae</taxon>
        <taxon>Shewanella</taxon>
    </lineage>
</organism>